<dbReference type="Pfam" id="PF03060">
    <property type="entry name" value="NMO"/>
    <property type="match status" value="1"/>
</dbReference>
<proteinExistence type="predicted"/>
<dbReference type="EMBL" id="BAAANY010000015">
    <property type="protein sequence ID" value="GAA1688519.1"/>
    <property type="molecule type" value="Genomic_DNA"/>
</dbReference>
<dbReference type="CDD" id="cd04730">
    <property type="entry name" value="NPD_like"/>
    <property type="match status" value="1"/>
</dbReference>
<evidence type="ECO:0000313" key="5">
    <source>
        <dbReference type="Proteomes" id="UP001500618"/>
    </source>
</evidence>
<accession>A0ABN2HIM0</accession>
<evidence type="ECO:0000256" key="1">
    <source>
        <dbReference type="ARBA" id="ARBA00022630"/>
    </source>
</evidence>
<dbReference type="PANTHER" id="PTHR32332">
    <property type="entry name" value="2-NITROPROPANE DIOXYGENASE"/>
    <property type="match status" value="1"/>
</dbReference>
<keyword evidence="5" id="KW-1185">Reference proteome</keyword>
<dbReference type="InterPro" id="IPR013785">
    <property type="entry name" value="Aldolase_TIM"/>
</dbReference>
<gene>
    <name evidence="4" type="ORF">GCM10009765_42470</name>
</gene>
<sequence>MIATELTRRLGLRLPIIGAPMAGPGLGALTRAVSAAGGLGMLGVSNRSDAAFVREEAAIAAAGGSPFGIGLQLWAMDGQPGLFDEVCASGAALVAVSFGDPVSYVRPLHEAGALVASQVSTAAEAVAAARAGVDVVIAQGADAGGHSGAVIGTLPLLQTVLEALEGSSAMVVAAGGIGTGRGLAAVLAAGAQAGLVGTRLLAATEAAGKPSAKRKVIEADAEDTVLTRVFDIGAGLAWPSRYPGRALRNDFADRWHGHEEALSVDQAEARTTLAQAARDGDYSQAVIYASSAAEFVRAEQPVAEILDQLAADAEHHLAAVRDLLA</sequence>
<organism evidence="4 5">
    <name type="scientific">Fodinicola feengrottensis</name>
    <dbReference type="NCBI Taxonomy" id="435914"/>
    <lineage>
        <taxon>Bacteria</taxon>
        <taxon>Bacillati</taxon>
        <taxon>Actinomycetota</taxon>
        <taxon>Actinomycetes</taxon>
        <taxon>Mycobacteriales</taxon>
        <taxon>Fodinicola</taxon>
    </lineage>
</organism>
<keyword evidence="3" id="KW-0560">Oxidoreductase</keyword>
<name>A0ABN2HIM0_9ACTN</name>
<comment type="caution">
    <text evidence="4">The sequence shown here is derived from an EMBL/GenBank/DDBJ whole genome shotgun (WGS) entry which is preliminary data.</text>
</comment>
<dbReference type="Proteomes" id="UP001500618">
    <property type="component" value="Unassembled WGS sequence"/>
</dbReference>
<dbReference type="SUPFAM" id="SSF51412">
    <property type="entry name" value="Inosine monophosphate dehydrogenase (IMPDH)"/>
    <property type="match status" value="1"/>
</dbReference>
<dbReference type="InterPro" id="IPR004136">
    <property type="entry name" value="NMO"/>
</dbReference>
<dbReference type="GO" id="GO:0004497">
    <property type="term" value="F:monooxygenase activity"/>
    <property type="evidence" value="ECO:0007669"/>
    <property type="project" value="UniProtKB-KW"/>
</dbReference>
<dbReference type="PANTHER" id="PTHR32332:SF31">
    <property type="entry name" value="2-NITROPROPANE DIOXYGENASE FAMILY, PUTATIVE (AFU_ORTHOLOGUE AFUA_2G09850)-RELATED"/>
    <property type="match status" value="1"/>
</dbReference>
<dbReference type="Gene3D" id="3.20.20.70">
    <property type="entry name" value="Aldolase class I"/>
    <property type="match status" value="1"/>
</dbReference>
<protein>
    <submittedName>
        <fullName evidence="4">Nitronate monooxygenase</fullName>
    </submittedName>
</protein>
<evidence type="ECO:0000313" key="4">
    <source>
        <dbReference type="EMBL" id="GAA1688519.1"/>
    </source>
</evidence>
<dbReference type="RefSeq" id="WP_344312029.1">
    <property type="nucleotide sequence ID" value="NZ_BAAANY010000015.1"/>
</dbReference>
<evidence type="ECO:0000256" key="3">
    <source>
        <dbReference type="ARBA" id="ARBA00023002"/>
    </source>
</evidence>
<keyword evidence="4" id="KW-0503">Monooxygenase</keyword>
<keyword evidence="1" id="KW-0285">Flavoprotein</keyword>
<evidence type="ECO:0000256" key="2">
    <source>
        <dbReference type="ARBA" id="ARBA00022643"/>
    </source>
</evidence>
<keyword evidence="2" id="KW-0288">FMN</keyword>
<reference evidence="4 5" key="1">
    <citation type="journal article" date="2019" name="Int. J. Syst. Evol. Microbiol.">
        <title>The Global Catalogue of Microorganisms (GCM) 10K type strain sequencing project: providing services to taxonomists for standard genome sequencing and annotation.</title>
        <authorList>
            <consortium name="The Broad Institute Genomics Platform"/>
            <consortium name="The Broad Institute Genome Sequencing Center for Infectious Disease"/>
            <person name="Wu L."/>
            <person name="Ma J."/>
        </authorList>
    </citation>
    <scope>NUCLEOTIDE SEQUENCE [LARGE SCALE GENOMIC DNA]</scope>
    <source>
        <strain evidence="4 5">JCM 14718</strain>
    </source>
</reference>